<evidence type="ECO:0000256" key="6">
    <source>
        <dbReference type="ARBA" id="ARBA00022833"/>
    </source>
</evidence>
<evidence type="ECO:0000259" key="11">
    <source>
        <dbReference type="PROSITE" id="PS50157"/>
    </source>
</evidence>
<keyword evidence="4" id="KW-0677">Repeat</keyword>
<feature type="domain" description="C2H2-type" evidence="11">
    <location>
        <begin position="113"/>
        <end position="143"/>
    </location>
</feature>
<dbReference type="PROSITE" id="PS50157">
    <property type="entry name" value="ZINC_FINGER_C2H2_2"/>
    <property type="match status" value="3"/>
</dbReference>
<comment type="similarity">
    <text evidence="8">Belongs to the pacC/RIM101 family.</text>
</comment>
<evidence type="ECO:0000256" key="4">
    <source>
        <dbReference type="ARBA" id="ARBA00022737"/>
    </source>
</evidence>
<reference evidence="12 13" key="1">
    <citation type="submission" date="2023-01" db="EMBL/GenBank/DDBJ databases">
        <title>Analysis of 21 Apiospora genomes using comparative genomics revels a genus with tremendous synthesis potential of carbohydrate active enzymes and secondary metabolites.</title>
        <authorList>
            <person name="Sorensen T."/>
        </authorList>
    </citation>
    <scope>NUCLEOTIDE SEQUENCE [LARGE SCALE GENOMIC DNA]</scope>
    <source>
        <strain evidence="12 13">CBS 33761</strain>
    </source>
</reference>
<dbReference type="Pfam" id="PF00096">
    <property type="entry name" value="zf-C2H2"/>
    <property type="match status" value="1"/>
</dbReference>
<feature type="domain" description="C2H2-type" evidence="11">
    <location>
        <begin position="179"/>
        <end position="206"/>
    </location>
</feature>
<feature type="compositionally biased region" description="Low complexity" evidence="10">
    <location>
        <begin position="554"/>
        <end position="568"/>
    </location>
</feature>
<evidence type="ECO:0000313" key="12">
    <source>
        <dbReference type="EMBL" id="KAK8041946.1"/>
    </source>
</evidence>
<feature type="region of interest" description="Disordered" evidence="10">
    <location>
        <begin position="600"/>
        <end position="635"/>
    </location>
</feature>
<comment type="subcellular location">
    <subcellularLocation>
        <location evidence="1">Nucleus</location>
    </subcellularLocation>
</comment>
<feature type="region of interest" description="Disordered" evidence="10">
    <location>
        <begin position="412"/>
        <end position="580"/>
    </location>
</feature>
<evidence type="ECO:0000256" key="1">
    <source>
        <dbReference type="ARBA" id="ARBA00004123"/>
    </source>
</evidence>
<comment type="caution">
    <text evidence="12">The sequence shown here is derived from an EMBL/GenBank/DDBJ whole genome shotgun (WGS) entry which is preliminary data.</text>
</comment>
<dbReference type="InterPro" id="IPR050806">
    <property type="entry name" value="pacC/RIM101"/>
</dbReference>
<dbReference type="PANTHER" id="PTHR47257">
    <property type="entry name" value="PH-RESPONSE TRANSCRIPTION FACTOR PACC/RIM101"/>
    <property type="match status" value="1"/>
</dbReference>
<feature type="region of interest" description="Disordered" evidence="10">
    <location>
        <begin position="207"/>
        <end position="229"/>
    </location>
</feature>
<keyword evidence="5 9" id="KW-0863">Zinc-finger</keyword>
<evidence type="ECO:0000256" key="3">
    <source>
        <dbReference type="ARBA" id="ARBA00022723"/>
    </source>
</evidence>
<dbReference type="SMART" id="SM00355">
    <property type="entry name" value="ZnF_C2H2"/>
    <property type="match status" value="3"/>
</dbReference>
<protein>
    <recommendedName>
        <fullName evidence="11">C2H2-type domain-containing protein</fullName>
    </recommendedName>
</protein>
<evidence type="ECO:0000256" key="9">
    <source>
        <dbReference type="PROSITE-ProRule" id="PRU00042"/>
    </source>
</evidence>
<feature type="compositionally biased region" description="Low complexity" evidence="10">
    <location>
        <begin position="419"/>
        <end position="434"/>
    </location>
</feature>
<dbReference type="SUPFAM" id="SSF57667">
    <property type="entry name" value="beta-beta-alpha zinc fingers"/>
    <property type="match status" value="2"/>
</dbReference>
<dbReference type="InterPro" id="IPR013087">
    <property type="entry name" value="Znf_C2H2_type"/>
</dbReference>
<evidence type="ECO:0000256" key="5">
    <source>
        <dbReference type="ARBA" id="ARBA00022771"/>
    </source>
</evidence>
<evidence type="ECO:0000256" key="10">
    <source>
        <dbReference type="SAM" id="MobiDB-lite"/>
    </source>
</evidence>
<name>A0ABR1T7F0_9PEZI</name>
<evidence type="ECO:0000256" key="2">
    <source>
        <dbReference type="ARBA" id="ARBA00022491"/>
    </source>
</evidence>
<evidence type="ECO:0000256" key="8">
    <source>
        <dbReference type="ARBA" id="ARBA00038089"/>
    </source>
</evidence>
<feature type="compositionally biased region" description="Basic residues" evidence="10">
    <location>
        <begin position="9"/>
        <end position="22"/>
    </location>
</feature>
<feature type="compositionally biased region" description="Low complexity" evidence="10">
    <location>
        <begin position="466"/>
        <end position="484"/>
    </location>
</feature>
<evidence type="ECO:0000256" key="7">
    <source>
        <dbReference type="ARBA" id="ARBA00023242"/>
    </source>
</evidence>
<dbReference type="InterPro" id="IPR036236">
    <property type="entry name" value="Znf_C2H2_sf"/>
</dbReference>
<dbReference type="PANTHER" id="PTHR47257:SF1">
    <property type="entry name" value="PH-RESPONSE TRANSCRIPTION FACTOR PACC_RIM101"/>
    <property type="match status" value="1"/>
</dbReference>
<feature type="region of interest" description="Disordered" evidence="10">
    <location>
        <begin position="42"/>
        <end position="94"/>
    </location>
</feature>
<feature type="compositionally biased region" description="Basic and acidic residues" evidence="10">
    <location>
        <begin position="535"/>
        <end position="548"/>
    </location>
</feature>
<keyword evidence="6" id="KW-0862">Zinc</keyword>
<gene>
    <name evidence="12" type="ORF">PG993_006469</name>
</gene>
<keyword evidence="7" id="KW-0539">Nucleus</keyword>
<keyword evidence="2" id="KW-0678">Repressor</keyword>
<feature type="compositionally biased region" description="Low complexity" evidence="10">
    <location>
        <begin position="69"/>
        <end position="94"/>
    </location>
</feature>
<accession>A0ABR1T7F0</accession>
<evidence type="ECO:0000313" key="13">
    <source>
        <dbReference type="Proteomes" id="UP001444661"/>
    </source>
</evidence>
<dbReference type="PROSITE" id="PS00028">
    <property type="entry name" value="ZINC_FINGER_C2H2_1"/>
    <property type="match status" value="2"/>
</dbReference>
<feature type="compositionally biased region" description="Polar residues" evidence="10">
    <location>
        <begin position="436"/>
        <end position="465"/>
    </location>
</feature>
<keyword evidence="3" id="KW-0479">Metal-binding</keyword>
<feature type="region of interest" description="Disordered" evidence="10">
    <location>
        <begin position="1"/>
        <end position="29"/>
    </location>
</feature>
<dbReference type="Gene3D" id="3.30.160.60">
    <property type="entry name" value="Classic Zinc Finger"/>
    <property type="match status" value="2"/>
</dbReference>
<dbReference type="EMBL" id="JAQQWK010000005">
    <property type="protein sequence ID" value="KAK8041946.1"/>
    <property type="molecule type" value="Genomic_DNA"/>
</dbReference>
<sequence>MALLPPRANRTRATHFTYKRKPAQYSSVAARTHSRLGFRHAPNQSQAAHARHHVGQCSNREPPSTSGESSSNTPAPSTTASSATTATTANSTSSAPAAAAAPAAASPSADDTLVCRWNSCLERFPTAENLYEHICERHVGRKSTNNLNLTCQWNSCRTTTVKRDHITSHIRVHVPLKPHKCDFCGKSFKRPQDLKKHVKTHADDSVLVRSPEGHGGMNPAYRGPTKAPSSYYDHNGQMRTNSAAFGQPHPGSHPSSYYQHHAPPSFGGGMYYQPLGGRGEHMYHAAPDSYDSRKRTFDALNEFFGDAKRRHLDPASYAQVGQRLMPLHGALPIHGGHMGEYMPAPAMVGVDGGHASQHGGPYTQHYSLPPMPHIRTKADLIQIDQVLEQMQSTVYESSNTAAAAGVHQPGSHYVPLYRPSHSPPHSGGHSHAPAYSQGSMASPLTAVSSTHSNGTPAVTPPSSSMSYTSGHSPSASSSGLSPTTRHSSTASGLYPTLPAVSAGFPGQSATSTLGPSFDSDPRRRYSGGMLQRSNRAIDEREREREREQSTTPKPSESAVSSVSSPSAESEGENREDQAYEAWLENVRVIEYLREYVIDRLKRKEYETGSPKSASDDMDVDSPPKESLYPPLPPTS</sequence>
<feature type="compositionally biased region" description="Polar residues" evidence="10">
    <location>
        <begin position="56"/>
        <end position="68"/>
    </location>
</feature>
<feature type="domain" description="C2H2-type" evidence="11">
    <location>
        <begin position="149"/>
        <end position="178"/>
    </location>
</feature>
<dbReference type="Proteomes" id="UP001444661">
    <property type="component" value="Unassembled WGS sequence"/>
</dbReference>
<keyword evidence="13" id="KW-1185">Reference proteome</keyword>
<proteinExistence type="inferred from homology"/>
<organism evidence="12 13">
    <name type="scientific">Apiospora rasikravindrae</name>
    <dbReference type="NCBI Taxonomy" id="990691"/>
    <lineage>
        <taxon>Eukaryota</taxon>
        <taxon>Fungi</taxon>
        <taxon>Dikarya</taxon>
        <taxon>Ascomycota</taxon>
        <taxon>Pezizomycotina</taxon>
        <taxon>Sordariomycetes</taxon>
        <taxon>Xylariomycetidae</taxon>
        <taxon>Amphisphaeriales</taxon>
        <taxon>Apiosporaceae</taxon>
        <taxon>Apiospora</taxon>
    </lineage>
</organism>